<dbReference type="InterPro" id="IPR023210">
    <property type="entry name" value="NADP_OxRdtase_dom"/>
</dbReference>
<dbReference type="Gene3D" id="3.20.20.100">
    <property type="entry name" value="NADP-dependent oxidoreductase domain"/>
    <property type="match status" value="1"/>
</dbReference>
<feature type="domain" description="4Fe-4S ferredoxin-type" evidence="4">
    <location>
        <begin position="294"/>
        <end position="326"/>
    </location>
</feature>
<dbReference type="InterPro" id="IPR020471">
    <property type="entry name" value="AKR"/>
</dbReference>
<dbReference type="EMBL" id="QWKH01000121">
    <property type="protein sequence ID" value="NBI35440.1"/>
    <property type="molecule type" value="Genomic_DNA"/>
</dbReference>
<dbReference type="SUPFAM" id="SSF46548">
    <property type="entry name" value="alpha-helical ferredoxin"/>
    <property type="match status" value="1"/>
</dbReference>
<gene>
    <name evidence="5" type="ORF">D1639_10470</name>
</gene>
<dbReference type="InterPro" id="IPR017900">
    <property type="entry name" value="4Fe4S_Fe_S_CS"/>
</dbReference>
<evidence type="ECO:0000259" key="4">
    <source>
        <dbReference type="PROSITE" id="PS51379"/>
    </source>
</evidence>
<proteinExistence type="predicted"/>
<dbReference type="GO" id="GO:0051536">
    <property type="term" value="F:iron-sulfur cluster binding"/>
    <property type="evidence" value="ECO:0007669"/>
    <property type="project" value="UniProtKB-KW"/>
</dbReference>
<sequence>MNTVVLGKSGIASPQNAFGALPIQRCTEEQAVALVRRAFEGGMTFFDTARAYTTSEERVGKALADVRDQVAIASKTMAETPEGFWRDLETSLRTLGTDYLDLYQLHCVPRCYRPGDGTGMYECLLEARERGLIRHIGITAHLIAVAEEIAESGLYETLQFPFSYLASDREVALVETCARNDVGFIAMKGLAGGLITNAEAAMAFMTRYPNVLPIWGVQRACELEQWLAFMGDTPQVTPQMEAFFASERTQLAGGFCRGCGYCAPCTAGIPISMDARMSLMIRRAPSQAWLSPEWQEKMNLVEDCTECGVCMTRCPYQLDIPSLLRQNLDDYRAVLAGKVQV</sequence>
<dbReference type="InterPro" id="IPR036812">
    <property type="entry name" value="NAD(P)_OxRdtase_dom_sf"/>
</dbReference>
<dbReference type="InterPro" id="IPR017896">
    <property type="entry name" value="4Fe4S_Fe-S-bd"/>
</dbReference>
<dbReference type="PANTHER" id="PTHR43312:SF1">
    <property type="entry name" value="NADP-DEPENDENT OXIDOREDUCTASE DOMAIN-CONTAINING PROTEIN"/>
    <property type="match status" value="1"/>
</dbReference>
<dbReference type="PANTHER" id="PTHR43312">
    <property type="entry name" value="D-THREO-ALDOSE 1-DEHYDROGENASE"/>
    <property type="match status" value="1"/>
</dbReference>
<dbReference type="PROSITE" id="PS00198">
    <property type="entry name" value="4FE4S_FER_1"/>
    <property type="match status" value="1"/>
</dbReference>
<evidence type="ECO:0000313" key="5">
    <source>
        <dbReference type="EMBL" id="NBI35440.1"/>
    </source>
</evidence>
<accession>A0A7C9JEP2</accession>
<dbReference type="AlphaFoldDB" id="A0A7C9JEP2"/>
<protein>
    <submittedName>
        <fullName evidence="5">Aldo/keto reductase</fullName>
    </submittedName>
</protein>
<keyword evidence="2" id="KW-0408">Iron</keyword>
<dbReference type="InterPro" id="IPR053135">
    <property type="entry name" value="AKR2_Oxidoreductase"/>
</dbReference>
<organism evidence="5">
    <name type="scientific">Muribaculaceae bacterium Z82</name>
    <dbReference type="NCBI Taxonomy" id="2304548"/>
    <lineage>
        <taxon>Bacteria</taxon>
        <taxon>Pseudomonadati</taxon>
        <taxon>Bacteroidota</taxon>
        <taxon>Bacteroidia</taxon>
        <taxon>Bacteroidales</taxon>
        <taxon>Muribaculaceae</taxon>
    </lineage>
</organism>
<keyword evidence="1" id="KW-0479">Metal-binding</keyword>
<reference evidence="5" key="1">
    <citation type="submission" date="2018-08" db="EMBL/GenBank/DDBJ databases">
        <title>Murine metabolic-syndrome-specific gut microbial biobank.</title>
        <authorList>
            <person name="Liu C."/>
        </authorList>
    </citation>
    <scope>NUCLEOTIDE SEQUENCE [LARGE SCALE GENOMIC DNA]</scope>
    <source>
        <strain evidence="5">Z82</strain>
    </source>
</reference>
<evidence type="ECO:0000256" key="3">
    <source>
        <dbReference type="ARBA" id="ARBA00023014"/>
    </source>
</evidence>
<name>A0A7C9JEP2_9BACT</name>
<evidence type="ECO:0000256" key="2">
    <source>
        <dbReference type="ARBA" id="ARBA00023004"/>
    </source>
</evidence>
<dbReference type="PROSITE" id="PS51379">
    <property type="entry name" value="4FE4S_FER_2"/>
    <property type="match status" value="1"/>
</dbReference>
<dbReference type="Pfam" id="PF13534">
    <property type="entry name" value="Fer4_17"/>
    <property type="match status" value="1"/>
</dbReference>
<dbReference type="GO" id="GO:0016491">
    <property type="term" value="F:oxidoreductase activity"/>
    <property type="evidence" value="ECO:0007669"/>
    <property type="project" value="InterPro"/>
</dbReference>
<keyword evidence="3" id="KW-0411">Iron-sulfur</keyword>
<evidence type="ECO:0000256" key="1">
    <source>
        <dbReference type="ARBA" id="ARBA00022723"/>
    </source>
</evidence>
<comment type="caution">
    <text evidence="5">The sequence shown here is derived from an EMBL/GenBank/DDBJ whole genome shotgun (WGS) entry which is preliminary data.</text>
</comment>
<dbReference type="Pfam" id="PF00248">
    <property type="entry name" value="Aldo_ket_red"/>
    <property type="match status" value="1"/>
</dbReference>
<dbReference type="SUPFAM" id="SSF51430">
    <property type="entry name" value="NAD(P)-linked oxidoreductase"/>
    <property type="match status" value="1"/>
</dbReference>
<dbReference type="GO" id="GO:0046872">
    <property type="term" value="F:metal ion binding"/>
    <property type="evidence" value="ECO:0007669"/>
    <property type="project" value="UniProtKB-KW"/>
</dbReference>
<dbReference type="CDD" id="cd19100">
    <property type="entry name" value="AKR_unchar"/>
    <property type="match status" value="1"/>
</dbReference>
<dbReference type="PRINTS" id="PR00069">
    <property type="entry name" value="ALDKETRDTASE"/>
</dbReference>